<dbReference type="SUPFAM" id="SSF50630">
    <property type="entry name" value="Acid proteases"/>
    <property type="match status" value="1"/>
</dbReference>
<evidence type="ECO:0000313" key="4">
    <source>
        <dbReference type="Proteomes" id="UP000030408"/>
    </source>
</evidence>
<dbReference type="AlphaFoldDB" id="A0A0A3IRJ6"/>
<dbReference type="PROSITE" id="PS00141">
    <property type="entry name" value="ASP_PROTEASE"/>
    <property type="match status" value="1"/>
</dbReference>
<reference evidence="3 4" key="1">
    <citation type="submission" date="2014-02" db="EMBL/GenBank/DDBJ databases">
        <title>Draft genome sequence of Lysinibacillus sinduriensis JCM 15800.</title>
        <authorList>
            <person name="Zhang F."/>
            <person name="Wang G."/>
            <person name="Zhang L."/>
        </authorList>
    </citation>
    <scope>NUCLEOTIDE SEQUENCE [LARGE SCALE GENOMIC DNA]</scope>
    <source>
        <strain evidence="3 4">JCM 15800</strain>
    </source>
</reference>
<dbReference type="GO" id="GO:0004190">
    <property type="term" value="F:aspartic-type endopeptidase activity"/>
    <property type="evidence" value="ECO:0007669"/>
    <property type="project" value="InterPro"/>
</dbReference>
<dbReference type="Gene3D" id="2.40.70.10">
    <property type="entry name" value="Acid Proteases"/>
    <property type="match status" value="1"/>
</dbReference>
<dbReference type="InterPro" id="IPR001969">
    <property type="entry name" value="Aspartic_peptidase_AS"/>
</dbReference>
<name>A0A0A3IRJ6_9BACL</name>
<gene>
    <name evidence="3" type="ORF">CD33_02900</name>
</gene>
<dbReference type="GO" id="GO:0006508">
    <property type="term" value="P:proteolysis"/>
    <property type="evidence" value="ECO:0007669"/>
    <property type="project" value="InterPro"/>
</dbReference>
<dbReference type="EMBL" id="JPVO01000038">
    <property type="protein sequence ID" value="KGR77457.1"/>
    <property type="molecule type" value="Genomic_DNA"/>
</dbReference>
<evidence type="ECO:0000259" key="2">
    <source>
        <dbReference type="PROSITE" id="PS50175"/>
    </source>
</evidence>
<proteinExistence type="predicted"/>
<sequence>MKKLMIDEGLLLTDMEIQYKGRTTHLTRVLIDTGSSCSIISSDIAEEIGIYPEANDRIYRINGVGGCEFVYSKMLDAITIGQMKTEEIQIEIGSMNYGIDLEGIIGLDLLKRLKVLINIDKLLIQSER</sequence>
<dbReference type="Pfam" id="PF13975">
    <property type="entry name" value="gag-asp_proteas"/>
    <property type="match status" value="1"/>
</dbReference>
<dbReference type="Proteomes" id="UP000030408">
    <property type="component" value="Unassembled WGS sequence"/>
</dbReference>
<evidence type="ECO:0000256" key="1">
    <source>
        <dbReference type="ARBA" id="ARBA00022801"/>
    </source>
</evidence>
<protein>
    <recommendedName>
        <fullName evidence="2">Peptidase A2 domain-containing protein</fullName>
    </recommendedName>
</protein>
<dbReference type="InterPro" id="IPR001995">
    <property type="entry name" value="Peptidase_A2_cat"/>
</dbReference>
<feature type="domain" description="Peptidase A2" evidence="2">
    <location>
        <begin position="27"/>
        <end position="66"/>
    </location>
</feature>
<organism evidence="3 4">
    <name type="scientific">Ureibacillus sinduriensis BLB-1 = JCM 15800</name>
    <dbReference type="NCBI Taxonomy" id="1384057"/>
    <lineage>
        <taxon>Bacteria</taxon>
        <taxon>Bacillati</taxon>
        <taxon>Bacillota</taxon>
        <taxon>Bacilli</taxon>
        <taxon>Bacillales</taxon>
        <taxon>Caryophanaceae</taxon>
        <taxon>Ureibacillus</taxon>
    </lineage>
</organism>
<dbReference type="PROSITE" id="PS50175">
    <property type="entry name" value="ASP_PROT_RETROV"/>
    <property type="match status" value="1"/>
</dbReference>
<comment type="caution">
    <text evidence="3">The sequence shown here is derived from an EMBL/GenBank/DDBJ whole genome shotgun (WGS) entry which is preliminary data.</text>
</comment>
<dbReference type="InterPro" id="IPR021109">
    <property type="entry name" value="Peptidase_aspartic_dom_sf"/>
</dbReference>
<dbReference type="RefSeq" id="WP_036197960.1">
    <property type="nucleotide sequence ID" value="NZ_AVCY01000018.1"/>
</dbReference>
<dbReference type="STRING" id="1384057.CD33_02900"/>
<accession>A0A0A3IRJ6</accession>
<keyword evidence="1" id="KW-0378">Hydrolase</keyword>
<dbReference type="eggNOG" id="COG3577">
    <property type="taxonomic scope" value="Bacteria"/>
</dbReference>
<dbReference type="OrthoDB" id="2735601at2"/>
<evidence type="ECO:0000313" key="3">
    <source>
        <dbReference type="EMBL" id="KGR77457.1"/>
    </source>
</evidence>
<keyword evidence="4" id="KW-1185">Reference proteome</keyword>